<evidence type="ECO:0000313" key="2">
    <source>
        <dbReference type="EMBL" id="ASO07429.1"/>
    </source>
</evidence>
<sequence length="156" mass="17582">MKYWTCFLLSLSFSISLAQDVHVTAIQDLDFGKFYVTGNGHGNIIVSNDGTWYADNNVRHLELFPRAAIFNIWTESLKPIKVQVEILNSKLTNTANPATHRVDNDKNIEYHIISHDSPLRISVGGILRLEPSSDNSWGVFQGNVRVRATIVPFLID</sequence>
<organism evidence="2 3">
    <name type="scientific">Arenibacter algicola</name>
    <dbReference type="NCBI Taxonomy" id="616991"/>
    <lineage>
        <taxon>Bacteria</taxon>
        <taxon>Pseudomonadati</taxon>
        <taxon>Bacteroidota</taxon>
        <taxon>Flavobacteriia</taxon>
        <taxon>Flavobacteriales</taxon>
        <taxon>Flavobacteriaceae</taxon>
        <taxon>Arenibacter</taxon>
    </lineage>
</organism>
<reference evidence="2 3" key="1">
    <citation type="submission" date="2017-07" db="EMBL/GenBank/DDBJ databases">
        <title>Genome Sequence of Arenibacter algicola Strain SMS7 Isolated from a culture of the Diatom Skeletonema marinoi.</title>
        <authorList>
            <person name="Topel M."/>
            <person name="Pinder M.I.M."/>
            <person name="Johansson O.N."/>
            <person name="Kourtchenko O."/>
            <person name="Godhe A."/>
            <person name="Clarke A.K."/>
        </authorList>
    </citation>
    <scope>NUCLEOTIDE SEQUENCE [LARGE SCALE GENOMIC DNA]</scope>
    <source>
        <strain evidence="2 3">SMS7</strain>
    </source>
</reference>
<evidence type="ECO:0008006" key="4">
    <source>
        <dbReference type="Google" id="ProtNLM"/>
    </source>
</evidence>
<evidence type="ECO:0000313" key="3">
    <source>
        <dbReference type="Proteomes" id="UP000204551"/>
    </source>
</evidence>
<dbReference type="EMBL" id="CP022515">
    <property type="protein sequence ID" value="ASO07429.1"/>
    <property type="molecule type" value="Genomic_DNA"/>
</dbReference>
<evidence type="ECO:0000256" key="1">
    <source>
        <dbReference type="SAM" id="SignalP"/>
    </source>
</evidence>
<name>A0A221V1E3_9FLAO</name>
<proteinExistence type="predicted"/>
<dbReference type="KEGG" id="aalg:AREALGSMS7_04023"/>
<dbReference type="RefSeq" id="WP_093979697.1">
    <property type="nucleotide sequence ID" value="NZ_CP022515.1"/>
</dbReference>
<accession>A0A221V1E3</accession>
<dbReference type="Proteomes" id="UP000204551">
    <property type="component" value="Chromosome"/>
</dbReference>
<dbReference type="Pfam" id="PF14352">
    <property type="entry name" value="DUF4402"/>
    <property type="match status" value="1"/>
</dbReference>
<dbReference type="InterPro" id="IPR025514">
    <property type="entry name" value="DUF4402"/>
</dbReference>
<feature type="chain" id="PRO_5012058594" description="DUF4402 domain-containing protein" evidence="1">
    <location>
        <begin position="19"/>
        <end position="156"/>
    </location>
</feature>
<gene>
    <name evidence="2" type="ORF">AREALGSMS7_04023</name>
</gene>
<protein>
    <recommendedName>
        <fullName evidence="4">DUF4402 domain-containing protein</fullName>
    </recommendedName>
</protein>
<dbReference type="AlphaFoldDB" id="A0A221V1E3"/>
<feature type="signal peptide" evidence="1">
    <location>
        <begin position="1"/>
        <end position="18"/>
    </location>
</feature>
<keyword evidence="1" id="KW-0732">Signal</keyword>